<keyword evidence="14" id="KW-0539">Nucleus</keyword>
<dbReference type="GO" id="GO:0003678">
    <property type="term" value="F:DNA helicase activity"/>
    <property type="evidence" value="ECO:0007669"/>
    <property type="project" value="InterPro"/>
</dbReference>
<evidence type="ECO:0000256" key="12">
    <source>
        <dbReference type="ARBA" id="ARBA00023204"/>
    </source>
</evidence>
<keyword evidence="4" id="KW-0547">Nucleotide-binding</keyword>
<dbReference type="GO" id="GO:0090657">
    <property type="term" value="P:telomeric loop disassembly"/>
    <property type="evidence" value="ECO:0007669"/>
    <property type="project" value="TreeGrafter"/>
</dbReference>
<dbReference type="PROSITE" id="PS51193">
    <property type="entry name" value="HELICASE_ATP_BIND_2"/>
    <property type="match status" value="1"/>
</dbReference>
<evidence type="ECO:0000256" key="1">
    <source>
        <dbReference type="ARBA" id="ARBA00004123"/>
    </source>
</evidence>
<dbReference type="SMART" id="SM00491">
    <property type="entry name" value="HELICc2"/>
    <property type="match status" value="1"/>
</dbReference>
<dbReference type="WBParaSite" id="PSAMB.scaffold792size41295.g8928.t1">
    <property type="protein sequence ID" value="PSAMB.scaffold792size41295.g8928.t1"/>
    <property type="gene ID" value="PSAMB.scaffold792size41295.g8928"/>
</dbReference>
<dbReference type="GO" id="GO:0070182">
    <property type="term" value="F:DNA polymerase binding"/>
    <property type="evidence" value="ECO:0007669"/>
    <property type="project" value="TreeGrafter"/>
</dbReference>
<evidence type="ECO:0000256" key="5">
    <source>
        <dbReference type="ARBA" id="ARBA00022763"/>
    </source>
</evidence>
<reference evidence="18" key="1">
    <citation type="submission" date="2022-11" db="UniProtKB">
        <authorList>
            <consortium name="WormBaseParasite"/>
        </authorList>
    </citation>
    <scope>IDENTIFICATION</scope>
</reference>
<dbReference type="GO" id="GO:0006281">
    <property type="term" value="P:DNA repair"/>
    <property type="evidence" value="ECO:0007669"/>
    <property type="project" value="UniProtKB-KW"/>
</dbReference>
<dbReference type="Pfam" id="PF23109">
    <property type="entry name" value="ARCH_RTEL1"/>
    <property type="match status" value="1"/>
</dbReference>
<dbReference type="GO" id="GO:0005634">
    <property type="term" value="C:nucleus"/>
    <property type="evidence" value="ECO:0007669"/>
    <property type="project" value="UniProtKB-SubCell"/>
</dbReference>
<dbReference type="InterPro" id="IPR014013">
    <property type="entry name" value="Helic_SF1/SF2_ATP-bd_DinG/Rad3"/>
</dbReference>
<feature type="compositionally biased region" description="Basic residues" evidence="15">
    <location>
        <begin position="976"/>
        <end position="994"/>
    </location>
</feature>
<dbReference type="SUPFAM" id="SSF52540">
    <property type="entry name" value="P-loop containing nucleoside triphosphate hydrolases"/>
    <property type="match status" value="1"/>
</dbReference>
<keyword evidence="11" id="KW-0238">DNA-binding</keyword>
<dbReference type="CDD" id="cd18788">
    <property type="entry name" value="SF2_C_XPD"/>
    <property type="match status" value="1"/>
</dbReference>
<keyword evidence="7" id="KW-0347">Helicase</keyword>
<dbReference type="GO" id="GO:0003677">
    <property type="term" value="F:DNA binding"/>
    <property type="evidence" value="ECO:0007669"/>
    <property type="project" value="UniProtKB-KW"/>
</dbReference>
<evidence type="ECO:0000256" key="4">
    <source>
        <dbReference type="ARBA" id="ARBA00022741"/>
    </source>
</evidence>
<evidence type="ECO:0000256" key="15">
    <source>
        <dbReference type="SAM" id="MobiDB-lite"/>
    </source>
</evidence>
<dbReference type="InterPro" id="IPR006554">
    <property type="entry name" value="Helicase-like_DEXD_c2"/>
</dbReference>
<comment type="subcellular location">
    <subcellularLocation>
        <location evidence="1">Nucleus</location>
    </subcellularLocation>
</comment>
<dbReference type="InterPro" id="IPR027417">
    <property type="entry name" value="P-loop_NTPase"/>
</dbReference>
<dbReference type="PANTHER" id="PTHR11472:SF34">
    <property type="entry name" value="REGULATOR OF TELOMERE ELONGATION HELICASE 1"/>
    <property type="match status" value="1"/>
</dbReference>
<keyword evidence="9" id="KW-0408">Iron</keyword>
<name>A0A914XD34_9BILA</name>
<dbReference type="GO" id="GO:0005524">
    <property type="term" value="F:ATP binding"/>
    <property type="evidence" value="ECO:0007669"/>
    <property type="project" value="UniProtKB-KW"/>
</dbReference>
<keyword evidence="6" id="KW-0378">Hydrolase</keyword>
<keyword evidence="8" id="KW-0067">ATP-binding</keyword>
<evidence type="ECO:0000256" key="9">
    <source>
        <dbReference type="ARBA" id="ARBA00023004"/>
    </source>
</evidence>
<keyword evidence="5" id="KW-0227">DNA damage</keyword>
<dbReference type="GO" id="GO:0010569">
    <property type="term" value="P:regulation of double-strand break repair via homologous recombination"/>
    <property type="evidence" value="ECO:0007669"/>
    <property type="project" value="TreeGrafter"/>
</dbReference>
<dbReference type="GO" id="GO:0045910">
    <property type="term" value="P:negative regulation of DNA recombination"/>
    <property type="evidence" value="ECO:0007669"/>
    <property type="project" value="TreeGrafter"/>
</dbReference>
<keyword evidence="3" id="KW-0479">Metal-binding</keyword>
<keyword evidence="2" id="KW-0004">4Fe-4S</keyword>
<evidence type="ECO:0000313" key="17">
    <source>
        <dbReference type="Proteomes" id="UP000887566"/>
    </source>
</evidence>
<dbReference type="GO" id="GO:0051539">
    <property type="term" value="F:4 iron, 4 sulfur cluster binding"/>
    <property type="evidence" value="ECO:0007669"/>
    <property type="project" value="UniProtKB-KW"/>
</dbReference>
<organism evidence="17 18">
    <name type="scientific">Plectus sambesii</name>
    <dbReference type="NCBI Taxonomy" id="2011161"/>
    <lineage>
        <taxon>Eukaryota</taxon>
        <taxon>Metazoa</taxon>
        <taxon>Ecdysozoa</taxon>
        <taxon>Nematoda</taxon>
        <taxon>Chromadorea</taxon>
        <taxon>Plectida</taxon>
        <taxon>Plectina</taxon>
        <taxon>Plectoidea</taxon>
        <taxon>Plectidae</taxon>
        <taxon>Plectus</taxon>
    </lineage>
</organism>
<feature type="domain" description="Helicase ATP-binding" evidence="16">
    <location>
        <begin position="7"/>
        <end position="285"/>
    </location>
</feature>
<dbReference type="InterPro" id="IPR006555">
    <property type="entry name" value="ATP-dep_Helicase_C"/>
</dbReference>
<dbReference type="FunFam" id="3.40.50.300:FF:001352">
    <property type="entry name" value="DNA repair helicase"/>
    <property type="match status" value="1"/>
</dbReference>
<dbReference type="PANTHER" id="PTHR11472">
    <property type="entry name" value="DNA REPAIR DEAD HELICASE RAD3/XP-D SUBFAMILY MEMBER"/>
    <property type="match status" value="1"/>
</dbReference>
<dbReference type="InterPro" id="IPR002464">
    <property type="entry name" value="DNA/RNA_helicase_DEAH_CS"/>
</dbReference>
<evidence type="ECO:0000256" key="6">
    <source>
        <dbReference type="ARBA" id="ARBA00022801"/>
    </source>
</evidence>
<dbReference type="Pfam" id="PF06733">
    <property type="entry name" value="DEAD_2"/>
    <property type="match status" value="1"/>
</dbReference>
<dbReference type="GO" id="GO:1904430">
    <property type="term" value="P:negative regulation of t-circle formation"/>
    <property type="evidence" value="ECO:0007669"/>
    <property type="project" value="TreeGrafter"/>
</dbReference>
<dbReference type="InterPro" id="IPR013020">
    <property type="entry name" value="Rad3/Chl1-like"/>
</dbReference>
<evidence type="ECO:0000256" key="13">
    <source>
        <dbReference type="ARBA" id="ARBA00023235"/>
    </source>
</evidence>
<dbReference type="CDD" id="cd17970">
    <property type="entry name" value="DEAHc_FancJ"/>
    <property type="match status" value="1"/>
</dbReference>
<evidence type="ECO:0000256" key="14">
    <source>
        <dbReference type="ARBA" id="ARBA00023242"/>
    </source>
</evidence>
<dbReference type="SMART" id="SM00488">
    <property type="entry name" value="DEXDc2"/>
    <property type="match status" value="1"/>
</dbReference>
<dbReference type="Proteomes" id="UP000887566">
    <property type="component" value="Unplaced"/>
</dbReference>
<keyword evidence="10" id="KW-0411">Iron-sulfur</keyword>
<dbReference type="NCBIfam" id="TIGR00604">
    <property type="entry name" value="rad3"/>
    <property type="match status" value="1"/>
</dbReference>
<dbReference type="InterPro" id="IPR010614">
    <property type="entry name" value="RAD3-like_helicase_DEAD"/>
</dbReference>
<proteinExistence type="predicted"/>
<evidence type="ECO:0000256" key="3">
    <source>
        <dbReference type="ARBA" id="ARBA00022723"/>
    </source>
</evidence>
<evidence type="ECO:0000256" key="2">
    <source>
        <dbReference type="ARBA" id="ARBA00022485"/>
    </source>
</evidence>
<dbReference type="InterPro" id="IPR045028">
    <property type="entry name" value="DinG/Rad3-like"/>
</dbReference>
<dbReference type="Pfam" id="PF13307">
    <property type="entry name" value="Helicase_C_2"/>
    <property type="match status" value="1"/>
</dbReference>
<evidence type="ECO:0000256" key="7">
    <source>
        <dbReference type="ARBA" id="ARBA00022806"/>
    </source>
</evidence>
<dbReference type="GO" id="GO:0016818">
    <property type="term" value="F:hydrolase activity, acting on acid anhydrides, in phosphorus-containing anhydrides"/>
    <property type="evidence" value="ECO:0007669"/>
    <property type="project" value="InterPro"/>
</dbReference>
<dbReference type="InterPro" id="IPR057498">
    <property type="entry name" value="Rtel1_ARCH"/>
</dbReference>
<dbReference type="GO" id="GO:0046872">
    <property type="term" value="F:metal ion binding"/>
    <property type="evidence" value="ECO:0007669"/>
    <property type="project" value="UniProtKB-KW"/>
</dbReference>
<feature type="region of interest" description="Disordered" evidence="15">
    <location>
        <begin position="972"/>
        <end position="994"/>
    </location>
</feature>
<keyword evidence="13" id="KW-0413">Isomerase</keyword>
<evidence type="ECO:0000256" key="11">
    <source>
        <dbReference type="ARBA" id="ARBA00023125"/>
    </source>
</evidence>
<dbReference type="PROSITE" id="PS00690">
    <property type="entry name" value="DEAH_ATP_HELICASE"/>
    <property type="match status" value="1"/>
</dbReference>
<evidence type="ECO:0000256" key="10">
    <source>
        <dbReference type="ARBA" id="ARBA00023014"/>
    </source>
</evidence>
<evidence type="ECO:0000313" key="18">
    <source>
        <dbReference type="WBParaSite" id="PSAMB.scaffold792size41295.g8928.t1"/>
    </source>
</evidence>
<keyword evidence="12" id="KW-0234">DNA repair</keyword>
<dbReference type="AlphaFoldDB" id="A0A914XD34"/>
<evidence type="ECO:0000259" key="16">
    <source>
        <dbReference type="PROSITE" id="PS51193"/>
    </source>
</evidence>
<evidence type="ECO:0000256" key="8">
    <source>
        <dbReference type="ARBA" id="ARBA00022840"/>
    </source>
</evidence>
<dbReference type="Gene3D" id="3.40.50.300">
    <property type="entry name" value="P-loop containing nucleotide triphosphate hydrolases"/>
    <property type="match status" value="2"/>
</dbReference>
<sequence>MAEVNIEGIPVQFPFEPYKCQLAYMERVIQCLNQGTNAALESPTGTGKTLSLLCSTLAWLQARKEKLRPDWTQQGGVVTSDMIDRLSLPRILYASRTHSQLAQVVREVNKTNYKYLKIAVMGSRDQLCINETVCKEPNNVIKANMCRSLVSARKCRYYNEYDKNAFLTTDQRYTEEGKVLDIEDIVSVGRKIGECPFYRSRSMFDTADLILLPYNYILDPRVRRANKIELKGSIVIFDEAHNLEQICEESASVSIKTSDISACLREAKQTLELIISEEEQLRKAMDESTVAFGQASTKEEKQKSTQVEKKDLAHLIVLLQNLEKNVDDIDLTRDGKQVGNLSGKVFPGEFVMTLLERSEFRRDMRDAISSLIDKVGVYLANHSQSSQGIWQNRGSKLQEFSSFISTVYADSYEDMALLNRCDTTAPTSKEQAKRFNLYMASENAEGKNKTSGATGLTLNYWCFSAGLTMRFLQSRGVRSIIVTSGTLSPLTTFVAEMGINFPVTLENEHAASSSQVIAAAVRNGVGPSVGGVSKPVLLNGAFQNRQTAGYVSALGELLVQTARIVPQGVLVFFASYSQLNFCVQKWKEVTQGALSNAWARLNALKAVFIEPHSKVEFHQTVINFTDAVENGKGGMMLAVCRGKMSEGIDFADSHCRAVVIIGIPYPPLMDARVCLKKNYLNELRCAKQTATDPEVWYATEGVRAVNQAMGRVIRHKDDFGVVILADSRFCGYDERRFPAWLRRSMRSFDVFDAFLKEMAEFFRRRGLKPGDPAPSMTKVRSEVSVAQPRRPYDLFNPIKGESSSQKPPTTSLDVDLANVYGCETKPGNAAATTTIGPVRAIGSALAELVSLTCASFVARPIIGSRRLGVRSIRQRADATQNANERFGMGAAVFFVSLQERKGENGVRTSIGVVGQGTLSAQPLMSAKRPIDDEPTARKRIKLKVGGGERIIVGWTLRHLVYESIALAQRPLPRVSSAHRRRRSPSTRRPSARVRRLVPPPFALVSPLPLARH</sequence>
<protein>
    <submittedName>
        <fullName evidence="18">DNA helicase</fullName>
    </submittedName>
</protein>
<accession>A0A914XD34</accession>
<keyword evidence="17" id="KW-1185">Reference proteome</keyword>